<dbReference type="AlphaFoldDB" id="A0A2U2XFC0"/>
<dbReference type="Pfam" id="PF14054">
    <property type="entry name" value="DUF4249"/>
    <property type="match status" value="1"/>
</dbReference>
<reference evidence="1 2" key="1">
    <citation type="submission" date="2018-05" db="EMBL/GenBank/DDBJ databases">
        <title>Brumimicrobium oceani sp. nov., isolated from coastal sediment.</title>
        <authorList>
            <person name="Kou Y."/>
        </authorList>
    </citation>
    <scope>NUCLEOTIDE SEQUENCE [LARGE SCALE GENOMIC DNA]</scope>
    <source>
        <strain evidence="1 2">C305</strain>
    </source>
</reference>
<reference evidence="1 2" key="2">
    <citation type="submission" date="2018-05" db="EMBL/GenBank/DDBJ databases">
        <authorList>
            <person name="Lanie J.A."/>
            <person name="Ng W.-L."/>
            <person name="Kazmierczak K.M."/>
            <person name="Andrzejewski T.M."/>
            <person name="Davidsen T.M."/>
            <person name="Wayne K.J."/>
            <person name="Tettelin H."/>
            <person name="Glass J.I."/>
            <person name="Rusch D."/>
            <person name="Podicherti R."/>
            <person name="Tsui H.-C.T."/>
            <person name="Winkler M.E."/>
        </authorList>
    </citation>
    <scope>NUCLEOTIDE SEQUENCE [LARGE SCALE GENOMIC DNA]</scope>
    <source>
        <strain evidence="1 2">C305</strain>
    </source>
</reference>
<evidence type="ECO:0008006" key="3">
    <source>
        <dbReference type="Google" id="ProtNLM"/>
    </source>
</evidence>
<dbReference type="Proteomes" id="UP000245370">
    <property type="component" value="Unassembled WGS sequence"/>
</dbReference>
<gene>
    <name evidence="1" type="ORF">DIT68_04290</name>
</gene>
<protein>
    <recommendedName>
        <fullName evidence="3">DUF4249 domain-containing protein</fullName>
    </recommendedName>
</protein>
<name>A0A2U2XFC0_9FLAO</name>
<dbReference type="EMBL" id="QFRJ01000002">
    <property type="protein sequence ID" value="PWH86463.1"/>
    <property type="molecule type" value="Genomic_DNA"/>
</dbReference>
<proteinExistence type="predicted"/>
<evidence type="ECO:0000313" key="1">
    <source>
        <dbReference type="EMBL" id="PWH86463.1"/>
    </source>
</evidence>
<accession>A0A2U2XFC0</accession>
<evidence type="ECO:0000313" key="2">
    <source>
        <dbReference type="Proteomes" id="UP000245370"/>
    </source>
</evidence>
<dbReference type="InterPro" id="IPR025345">
    <property type="entry name" value="DUF4249"/>
</dbReference>
<sequence length="292" mass="33538">MVQDQCKLKRFLCSDLSLPLHGILKLNKMKNTIIYSLFLTLTMFFCSCEKEIDLEYKNDFDRLIVEAVLVKGETSHKIRVSHEVNYFESPEFRPAENVIITINDSKGNSGIFNYVDSGYFELNNFDIHYNTNYTLRLKDGEKIVEATCKTSSKIVLDTVLTSNYSSGNMNTTGLTPKFIDPINEKNYYLTKTAINGFSSDYFSSSNMFTDELMDGEMNNNAVPAYYQSGDSVEFVLRSVDYYRYQFIKTFEETSFQGGFFNASPSNPISNFKDKALGYFSVEVEERMTVYID</sequence>
<keyword evidence="2" id="KW-1185">Reference proteome</keyword>
<comment type="caution">
    <text evidence="1">The sequence shown here is derived from an EMBL/GenBank/DDBJ whole genome shotgun (WGS) entry which is preliminary data.</text>
</comment>
<organism evidence="1 2">
    <name type="scientific">Brumimicrobium oceani</name>
    <dbReference type="NCBI Taxonomy" id="2100725"/>
    <lineage>
        <taxon>Bacteria</taxon>
        <taxon>Pseudomonadati</taxon>
        <taxon>Bacteroidota</taxon>
        <taxon>Flavobacteriia</taxon>
        <taxon>Flavobacteriales</taxon>
        <taxon>Crocinitomicaceae</taxon>
        <taxon>Brumimicrobium</taxon>
    </lineage>
</organism>